<organism evidence="2 3">
    <name type="scientific">Aquisphaera giovannonii</name>
    <dbReference type="NCBI Taxonomy" id="406548"/>
    <lineage>
        <taxon>Bacteria</taxon>
        <taxon>Pseudomonadati</taxon>
        <taxon>Planctomycetota</taxon>
        <taxon>Planctomycetia</taxon>
        <taxon>Isosphaerales</taxon>
        <taxon>Isosphaeraceae</taxon>
        <taxon>Aquisphaera</taxon>
    </lineage>
</organism>
<name>A0A5B9VV26_9BACT</name>
<accession>A0A5B9VV26</accession>
<keyword evidence="3" id="KW-1185">Reference proteome</keyword>
<evidence type="ECO:0000313" key="2">
    <source>
        <dbReference type="EMBL" id="QEH32128.1"/>
    </source>
</evidence>
<reference evidence="2 3" key="1">
    <citation type="submission" date="2019-08" db="EMBL/GenBank/DDBJ databases">
        <title>Deep-cultivation of Planctomycetes and their phenomic and genomic characterization uncovers novel biology.</title>
        <authorList>
            <person name="Wiegand S."/>
            <person name="Jogler M."/>
            <person name="Boedeker C."/>
            <person name="Pinto D."/>
            <person name="Vollmers J."/>
            <person name="Rivas-Marin E."/>
            <person name="Kohn T."/>
            <person name="Peeters S.H."/>
            <person name="Heuer A."/>
            <person name="Rast P."/>
            <person name="Oberbeckmann S."/>
            <person name="Bunk B."/>
            <person name="Jeske O."/>
            <person name="Meyerdierks A."/>
            <person name="Storesund J.E."/>
            <person name="Kallscheuer N."/>
            <person name="Luecker S."/>
            <person name="Lage O.M."/>
            <person name="Pohl T."/>
            <person name="Merkel B.J."/>
            <person name="Hornburger P."/>
            <person name="Mueller R.-W."/>
            <person name="Bruemmer F."/>
            <person name="Labrenz M."/>
            <person name="Spormann A.M."/>
            <person name="Op den Camp H."/>
            <person name="Overmann J."/>
            <person name="Amann R."/>
            <person name="Jetten M.S.M."/>
            <person name="Mascher T."/>
            <person name="Medema M.H."/>
            <person name="Devos D.P."/>
            <person name="Kaster A.-K."/>
            <person name="Ovreas L."/>
            <person name="Rohde M."/>
            <person name="Galperin M.Y."/>
            <person name="Jogler C."/>
        </authorList>
    </citation>
    <scope>NUCLEOTIDE SEQUENCE [LARGE SCALE GENOMIC DNA]</scope>
    <source>
        <strain evidence="2 3">OJF2</strain>
    </source>
</reference>
<feature type="transmembrane region" description="Helical" evidence="1">
    <location>
        <begin position="27"/>
        <end position="49"/>
    </location>
</feature>
<dbReference type="AlphaFoldDB" id="A0A5B9VV26"/>
<sequence length="115" mass="12950">MPESTTQRMAQRLLEARARNGYPLGLYLRWSARSLIASLALFGLGLALLAYYEAWPAFCVVAGLYAGMQLRDIAYLRISRRSWPFLSVVLDWDKVRAVAGPMDSNAEPATRREGR</sequence>
<keyword evidence="1" id="KW-0472">Membrane</keyword>
<keyword evidence="1" id="KW-1133">Transmembrane helix</keyword>
<evidence type="ECO:0000313" key="3">
    <source>
        <dbReference type="Proteomes" id="UP000324233"/>
    </source>
</evidence>
<gene>
    <name evidence="2" type="ORF">OJF2_05970</name>
</gene>
<proteinExistence type="predicted"/>
<dbReference type="Proteomes" id="UP000324233">
    <property type="component" value="Chromosome"/>
</dbReference>
<keyword evidence="1" id="KW-0812">Transmembrane</keyword>
<dbReference type="KEGG" id="agv:OJF2_05970"/>
<dbReference type="EMBL" id="CP042997">
    <property type="protein sequence ID" value="QEH32128.1"/>
    <property type="molecule type" value="Genomic_DNA"/>
</dbReference>
<evidence type="ECO:0000256" key="1">
    <source>
        <dbReference type="SAM" id="Phobius"/>
    </source>
</evidence>
<protein>
    <submittedName>
        <fullName evidence="2">Uncharacterized protein</fullName>
    </submittedName>
</protein>